<dbReference type="Gene3D" id="3.60.15.10">
    <property type="entry name" value="Ribonuclease Z/Hydroxyacylglutathione hydrolase-like"/>
    <property type="match status" value="1"/>
</dbReference>
<accession>A0ABT3G5K5</accession>
<dbReference type="InterPro" id="IPR036866">
    <property type="entry name" value="RibonucZ/Hydroxyglut_hydro"/>
</dbReference>
<gene>
    <name evidence="1" type="ORF">OJ996_16115</name>
</gene>
<dbReference type="Proteomes" id="UP001165653">
    <property type="component" value="Unassembled WGS sequence"/>
</dbReference>
<sequence>MSGPRMPAVDGAVIEIRRSDHSIAAGEKGYQDTLQLYWFGSGCHLIRLGELSVLTDPFVTNGPALTDFQSDPKRVSETFGRIAPPQAVLINHCHFDHFLDAHAALAQDSWQRAKVPLYGGESCRNLIAGWGEPEVTDRCHKLDKEGGPITVQKLPPGCRLEMRAYQGTHGPHLKCGYTAFDGSVTEELTEPPDSVDDFKTGEALNYWVKLTKGSRSFTVFYLGAIGDLQAIPERFPDGKPLDVLLLCAPGANKVSGFNYPEDVLKRLRPRHVVLSHFNTFLREDPDEQLSVGRADLIRLNEISRKIQQTGLSYPGFEKLHIPAITRVAEGGRARNVVLLK</sequence>
<proteinExistence type="predicted"/>
<dbReference type="PANTHER" id="PTHR43546">
    <property type="entry name" value="UPF0173 METAL-DEPENDENT HYDROLASE MJ1163-RELATED"/>
    <property type="match status" value="1"/>
</dbReference>
<evidence type="ECO:0000313" key="2">
    <source>
        <dbReference type="Proteomes" id="UP001165653"/>
    </source>
</evidence>
<dbReference type="InterPro" id="IPR050114">
    <property type="entry name" value="UPF0173_UPF0282_UlaG_hydrolase"/>
</dbReference>
<dbReference type="SUPFAM" id="SSF56281">
    <property type="entry name" value="Metallo-hydrolase/oxidoreductase"/>
    <property type="match status" value="1"/>
</dbReference>
<keyword evidence="2" id="KW-1185">Reference proteome</keyword>
<reference evidence="1" key="1">
    <citation type="submission" date="2022-10" db="EMBL/GenBank/DDBJ databases">
        <title>Luteolibacter sp. GHJ8, whole genome shotgun sequencing project.</title>
        <authorList>
            <person name="Zhao G."/>
            <person name="Shen L."/>
        </authorList>
    </citation>
    <scope>NUCLEOTIDE SEQUENCE</scope>
    <source>
        <strain evidence="1">GHJ8</strain>
    </source>
</reference>
<dbReference type="RefSeq" id="WP_264514651.1">
    <property type="nucleotide sequence ID" value="NZ_JAPDDR010000008.1"/>
</dbReference>
<organism evidence="1 2">
    <name type="scientific">Luteolibacter rhizosphaerae</name>
    <dbReference type="NCBI Taxonomy" id="2989719"/>
    <lineage>
        <taxon>Bacteria</taxon>
        <taxon>Pseudomonadati</taxon>
        <taxon>Verrucomicrobiota</taxon>
        <taxon>Verrucomicrobiia</taxon>
        <taxon>Verrucomicrobiales</taxon>
        <taxon>Verrucomicrobiaceae</taxon>
        <taxon>Luteolibacter</taxon>
    </lineage>
</organism>
<protein>
    <submittedName>
        <fullName evidence="1">MBL fold metallo-hydrolase</fullName>
    </submittedName>
</protein>
<dbReference type="EMBL" id="JAPDDR010000008">
    <property type="protein sequence ID" value="MCW1915112.1"/>
    <property type="molecule type" value="Genomic_DNA"/>
</dbReference>
<evidence type="ECO:0000313" key="1">
    <source>
        <dbReference type="EMBL" id="MCW1915112.1"/>
    </source>
</evidence>
<comment type="caution">
    <text evidence="1">The sequence shown here is derived from an EMBL/GenBank/DDBJ whole genome shotgun (WGS) entry which is preliminary data.</text>
</comment>
<dbReference type="Pfam" id="PF13483">
    <property type="entry name" value="Lactamase_B_3"/>
    <property type="match status" value="1"/>
</dbReference>
<name>A0ABT3G5K5_9BACT</name>